<sequence>MSIQKDNILYGLVKPRFSLWKIFFIAFSISIVIWIIGIGSLTYLPKTPTYDYKGSYKDMLTPKAIGQQLISI</sequence>
<dbReference type="EMBL" id="QFOI01000315">
    <property type="protein sequence ID" value="PZP44465.1"/>
    <property type="molecule type" value="Genomic_DNA"/>
</dbReference>
<keyword evidence="1" id="KW-0812">Transmembrane</keyword>
<dbReference type="Proteomes" id="UP000249645">
    <property type="component" value="Unassembled WGS sequence"/>
</dbReference>
<organism evidence="2 3">
    <name type="scientific">Pseudopedobacter saltans</name>
    <dbReference type="NCBI Taxonomy" id="151895"/>
    <lineage>
        <taxon>Bacteria</taxon>
        <taxon>Pseudomonadati</taxon>
        <taxon>Bacteroidota</taxon>
        <taxon>Sphingobacteriia</taxon>
        <taxon>Sphingobacteriales</taxon>
        <taxon>Sphingobacteriaceae</taxon>
        <taxon>Pseudopedobacter</taxon>
    </lineage>
</organism>
<gene>
    <name evidence="2" type="ORF">DI598_14475</name>
</gene>
<comment type="caution">
    <text evidence="2">The sequence shown here is derived from an EMBL/GenBank/DDBJ whole genome shotgun (WGS) entry which is preliminary data.</text>
</comment>
<evidence type="ECO:0000313" key="3">
    <source>
        <dbReference type="Proteomes" id="UP000249645"/>
    </source>
</evidence>
<evidence type="ECO:0000313" key="2">
    <source>
        <dbReference type="EMBL" id="PZP44465.1"/>
    </source>
</evidence>
<reference evidence="2 3" key="1">
    <citation type="submission" date="2017-11" db="EMBL/GenBank/DDBJ databases">
        <title>Infants hospitalized years apart are colonized by the same room-sourced microbial strains.</title>
        <authorList>
            <person name="Brooks B."/>
            <person name="Olm M.R."/>
            <person name="Firek B.A."/>
            <person name="Baker R."/>
            <person name="Thomas B.C."/>
            <person name="Morowitz M.J."/>
            <person name="Banfield J.F."/>
        </authorList>
    </citation>
    <scope>NUCLEOTIDE SEQUENCE [LARGE SCALE GENOMIC DNA]</scope>
    <source>
        <strain evidence="2">S2_009_000_R2_76</strain>
    </source>
</reference>
<proteinExistence type="predicted"/>
<accession>A0A2W5EK22</accession>
<dbReference type="AlphaFoldDB" id="A0A2W5EK22"/>
<name>A0A2W5EK22_9SPHI</name>
<feature type="transmembrane region" description="Helical" evidence="1">
    <location>
        <begin position="20"/>
        <end position="44"/>
    </location>
</feature>
<feature type="non-terminal residue" evidence="2">
    <location>
        <position position="72"/>
    </location>
</feature>
<keyword evidence="1" id="KW-0472">Membrane</keyword>
<evidence type="ECO:0000256" key="1">
    <source>
        <dbReference type="SAM" id="Phobius"/>
    </source>
</evidence>
<protein>
    <submittedName>
        <fullName evidence="2">Uncharacterized protein</fullName>
    </submittedName>
</protein>
<keyword evidence="1" id="KW-1133">Transmembrane helix</keyword>